<protein>
    <submittedName>
        <fullName evidence="1">Uncharacterized protein</fullName>
    </submittedName>
</protein>
<keyword evidence="2" id="KW-1185">Reference proteome</keyword>
<dbReference type="RefSeq" id="WP_180307965.1">
    <property type="nucleotide sequence ID" value="NZ_CP058952.1"/>
</dbReference>
<dbReference type="Proteomes" id="UP000510822">
    <property type="component" value="Chromosome"/>
</dbReference>
<sequence>MRDLFEEEISQAQIAAKHATTWETLKSEIKQYQYWRQGNPFQQHLSRLAFFKIEKLLESVSLAN</sequence>
<gene>
    <name evidence="1" type="ORF">HZU75_04395</name>
</gene>
<organism evidence="1 2">
    <name type="scientific">Chitinibacter fontanus</name>
    <dbReference type="NCBI Taxonomy" id="1737446"/>
    <lineage>
        <taxon>Bacteria</taxon>
        <taxon>Pseudomonadati</taxon>
        <taxon>Pseudomonadota</taxon>
        <taxon>Betaproteobacteria</taxon>
        <taxon>Neisseriales</taxon>
        <taxon>Chitinibacteraceae</taxon>
        <taxon>Chitinibacter</taxon>
    </lineage>
</organism>
<proteinExistence type="predicted"/>
<reference evidence="1 2" key="1">
    <citation type="journal article" date="2016" name="Int. J. Syst. Evol. Microbiol.">
        <title>Chitinibacter fontanus sp. nov., isolated from a spring.</title>
        <authorList>
            <person name="Sheu S.Y."/>
            <person name="Li Y.S."/>
            <person name="Young C.C."/>
            <person name="Chen W.M."/>
        </authorList>
    </citation>
    <scope>NUCLEOTIDE SEQUENCE [LARGE SCALE GENOMIC DNA]</scope>
    <source>
        <strain evidence="1 2">STM-7</strain>
    </source>
</reference>
<dbReference type="EMBL" id="CP058952">
    <property type="protein sequence ID" value="QLI80831.1"/>
    <property type="molecule type" value="Genomic_DNA"/>
</dbReference>
<evidence type="ECO:0000313" key="1">
    <source>
        <dbReference type="EMBL" id="QLI80831.1"/>
    </source>
</evidence>
<evidence type="ECO:0000313" key="2">
    <source>
        <dbReference type="Proteomes" id="UP000510822"/>
    </source>
</evidence>
<name>A0A7D5V8N4_9NEIS</name>
<dbReference type="AlphaFoldDB" id="A0A7D5V8N4"/>
<accession>A0A7D5V8N4</accession>
<dbReference type="KEGG" id="cfon:HZU75_04395"/>